<dbReference type="NCBIfam" id="TIGR04399">
    <property type="entry name" value="acc_Sec_SLAP"/>
    <property type="match status" value="1"/>
</dbReference>
<dbReference type="InterPro" id="IPR030911">
    <property type="entry name" value="Sec_acc_SLAP"/>
</dbReference>
<organism evidence="1 2">
    <name type="scientific">Rossellomorea oryzaecorticis</name>
    <dbReference type="NCBI Taxonomy" id="1396505"/>
    <lineage>
        <taxon>Bacteria</taxon>
        <taxon>Bacillati</taxon>
        <taxon>Bacillota</taxon>
        <taxon>Bacilli</taxon>
        <taxon>Bacillales</taxon>
        <taxon>Bacillaceae</taxon>
        <taxon>Rossellomorea</taxon>
    </lineage>
</organism>
<sequence length="300" mass="34216">MFSFFKKKNADEVVKTGGDKSISSQELIQDTLQTNDNEDVHTELSIHPAWNLPKEKEYVFRFLNNDLHQLKPNQISLAGVEVEHEGDALHVTAFLRNSLSKAIKLERAELLLLDKDETVIASKEFDLSELGEMPGLSSRPWMFIFEKESIINSVPLLEEGWSLAFNVSSLRPHSLDLEKTWEESLPEEEKAKLRKIVEDLPPLKPKEFNILGLQAKTMDTGDLYTTILFRNGNPRAVQVEQLPLEVIDSQNTIVARAAFQLDNFEIKANTTKPWTFVFSKDSIIQENPDLTKWAVRPIQS</sequence>
<name>A0ABW8VLM6_9BACI</name>
<dbReference type="NCBIfam" id="TIGR04398">
    <property type="entry name" value="SLAP_DUP"/>
    <property type="match status" value="2"/>
</dbReference>
<keyword evidence="2" id="KW-1185">Reference proteome</keyword>
<reference evidence="1 2" key="1">
    <citation type="submission" date="2024-12" db="EMBL/GenBank/DDBJ databases">
        <authorList>
            <person name="Li X."/>
            <person name="Zhang D."/>
        </authorList>
    </citation>
    <scope>NUCLEOTIDE SEQUENCE [LARGE SCALE GENOMIC DNA]</scope>
    <source>
        <strain evidence="1 2">JCM19602</strain>
    </source>
</reference>
<dbReference type="Proteomes" id="UP001628668">
    <property type="component" value="Unassembled WGS sequence"/>
</dbReference>
<proteinExistence type="predicted"/>
<dbReference type="EMBL" id="JBJOSA010000003">
    <property type="protein sequence ID" value="MFL8936293.1"/>
    <property type="molecule type" value="Genomic_DNA"/>
</dbReference>
<gene>
    <name evidence="1" type="ORF">ACKA06_05770</name>
</gene>
<evidence type="ECO:0000313" key="2">
    <source>
        <dbReference type="Proteomes" id="UP001628668"/>
    </source>
</evidence>
<dbReference type="RefSeq" id="WP_411159223.1">
    <property type="nucleotide sequence ID" value="NZ_JBJOSA010000003.1"/>
</dbReference>
<protein>
    <submittedName>
        <fullName evidence="1">Accessory Sec system S-layer assembly protein</fullName>
    </submittedName>
</protein>
<dbReference type="InterPro" id="IPR030910">
    <property type="entry name" value="SLAP_dom"/>
</dbReference>
<comment type="caution">
    <text evidence="1">The sequence shown here is derived from an EMBL/GenBank/DDBJ whole genome shotgun (WGS) entry which is preliminary data.</text>
</comment>
<accession>A0ABW8VLM6</accession>
<evidence type="ECO:0000313" key="1">
    <source>
        <dbReference type="EMBL" id="MFL8936293.1"/>
    </source>
</evidence>